<dbReference type="PANTHER" id="PTHR30061">
    <property type="entry name" value="MALTOSE-BINDING PERIPLASMIC PROTEIN"/>
    <property type="match status" value="1"/>
</dbReference>
<evidence type="ECO:0000256" key="3">
    <source>
        <dbReference type="ARBA" id="ARBA00022729"/>
    </source>
</evidence>
<name>A0ABW5RCB2_9BACL</name>
<organism evidence="4 5">
    <name type="scientific">Marinicrinis sediminis</name>
    <dbReference type="NCBI Taxonomy" id="1652465"/>
    <lineage>
        <taxon>Bacteria</taxon>
        <taxon>Bacillati</taxon>
        <taxon>Bacillota</taxon>
        <taxon>Bacilli</taxon>
        <taxon>Bacillales</taxon>
        <taxon>Paenibacillaceae</taxon>
    </lineage>
</organism>
<dbReference type="Pfam" id="PF13416">
    <property type="entry name" value="SBP_bac_8"/>
    <property type="match status" value="1"/>
</dbReference>
<keyword evidence="5" id="KW-1185">Reference proteome</keyword>
<proteinExistence type="inferred from homology"/>
<evidence type="ECO:0000313" key="5">
    <source>
        <dbReference type="Proteomes" id="UP001597497"/>
    </source>
</evidence>
<dbReference type="PANTHER" id="PTHR30061:SF50">
    <property type="entry name" value="MALTOSE_MALTODEXTRIN-BINDING PERIPLASMIC PROTEIN"/>
    <property type="match status" value="1"/>
</dbReference>
<comment type="caution">
    <text evidence="4">The sequence shown here is derived from an EMBL/GenBank/DDBJ whole genome shotgun (WGS) entry which is preliminary data.</text>
</comment>
<dbReference type="InterPro" id="IPR006059">
    <property type="entry name" value="SBP"/>
</dbReference>
<reference evidence="5" key="1">
    <citation type="journal article" date="2019" name="Int. J. Syst. Evol. Microbiol.">
        <title>The Global Catalogue of Microorganisms (GCM) 10K type strain sequencing project: providing services to taxonomists for standard genome sequencing and annotation.</title>
        <authorList>
            <consortium name="The Broad Institute Genomics Platform"/>
            <consortium name="The Broad Institute Genome Sequencing Center for Infectious Disease"/>
            <person name="Wu L."/>
            <person name="Ma J."/>
        </authorList>
    </citation>
    <scope>NUCLEOTIDE SEQUENCE [LARGE SCALE GENOMIC DNA]</scope>
    <source>
        <strain evidence="5">KCTC 33676</strain>
    </source>
</reference>
<dbReference type="Gene3D" id="3.40.190.10">
    <property type="entry name" value="Periplasmic binding protein-like II"/>
    <property type="match status" value="2"/>
</dbReference>
<sequence length="428" mass="48778">MYRKLRMMALIAVLIIMALTPSIMKGPFTPLIEQTDNQSQPFDLQANVEGRHEQVQLHIQCAVSEEAFTLIQSVSRDFEQRNPHVTVNLLRVDTPIEMDGIYASHEYDVFMLPHEQVVHVAASGMLTNTELDSILKRNEEYWPAIINPFRWNGYTWGVPFLVDPYVLVYHKGIMQEAGRSEQDLASLKGILQLHHERYAMGDNNLGLYVNPQDANAILSLASVFEVSKAEQSEAGLLTMSALLSPNNSETESDSTDRKDWQEIFPVPRTDWNPWTELKSGRIAMMLVPATEYVRHQEERIGVVAFPAYQDYAGLVRGKSMVVSAYSEAKDEAQAWIRAMMEPRLQIELMSIGEGFPAAASPYGFFEQAGNQGMMKVVQDSMQQARPYYGKPKWDVLMREFNARWMKVYETGQDMEEMIPLTRQLLIAK</sequence>
<evidence type="ECO:0000313" key="4">
    <source>
        <dbReference type="EMBL" id="MFD2672341.1"/>
    </source>
</evidence>
<protein>
    <submittedName>
        <fullName evidence="4">Extracellular solute-binding protein</fullName>
    </submittedName>
</protein>
<accession>A0ABW5RCB2</accession>
<keyword evidence="3" id="KW-0732">Signal</keyword>
<dbReference type="EMBL" id="JBHUMM010000037">
    <property type="protein sequence ID" value="MFD2672341.1"/>
    <property type="molecule type" value="Genomic_DNA"/>
</dbReference>
<comment type="similarity">
    <text evidence="1">Belongs to the bacterial solute-binding protein 1 family.</text>
</comment>
<dbReference type="Proteomes" id="UP001597497">
    <property type="component" value="Unassembled WGS sequence"/>
</dbReference>
<evidence type="ECO:0000256" key="1">
    <source>
        <dbReference type="ARBA" id="ARBA00008520"/>
    </source>
</evidence>
<dbReference type="SUPFAM" id="SSF53850">
    <property type="entry name" value="Periplasmic binding protein-like II"/>
    <property type="match status" value="1"/>
</dbReference>
<gene>
    <name evidence="4" type="ORF">ACFSUC_12270</name>
</gene>
<evidence type="ECO:0000256" key="2">
    <source>
        <dbReference type="ARBA" id="ARBA00022448"/>
    </source>
</evidence>
<keyword evidence="2" id="KW-0813">Transport</keyword>
<dbReference type="RefSeq" id="WP_379929899.1">
    <property type="nucleotide sequence ID" value="NZ_JBHUMM010000037.1"/>
</dbReference>